<keyword evidence="11" id="KW-1185">Reference proteome</keyword>
<dbReference type="Proteomes" id="UP000612352">
    <property type="component" value="Unassembled WGS sequence"/>
</dbReference>
<feature type="domain" description="Major facilitator superfamily (MFS) profile" evidence="9">
    <location>
        <begin position="5"/>
        <end position="390"/>
    </location>
</feature>
<dbReference type="PANTHER" id="PTHR23517:SF13">
    <property type="entry name" value="MAJOR FACILITATOR SUPERFAMILY MFS_1"/>
    <property type="match status" value="1"/>
</dbReference>
<dbReference type="PROSITE" id="PS50850">
    <property type="entry name" value="MFS"/>
    <property type="match status" value="1"/>
</dbReference>
<evidence type="ECO:0000256" key="2">
    <source>
        <dbReference type="ARBA" id="ARBA00022448"/>
    </source>
</evidence>
<feature type="transmembrane region" description="Helical" evidence="7">
    <location>
        <begin position="72"/>
        <end position="90"/>
    </location>
</feature>
<feature type="transmembrane region" description="Helical" evidence="7">
    <location>
        <begin position="299"/>
        <end position="322"/>
    </location>
</feature>
<sequence length="406" mass="40485">MPRWAACCVSVLAFLAAMAAAGAPSVLLSYDQEAWGYSDGALTGAFAVYALTLLVALLTCGSLSDHLGRRPVAVGSLLLTAVALILFLRADTIGGLVLARAVQGAAIGVATAALSASIVELAPDRHRRLAQTAVSLTTAGGLGIGVVVAGIAIDAAPAPNAALFGIALAVVLSSVVLLLFSPETVTPRPGAAASLVPRIRIPGAVRARFLRLAPGLVAIWMSAGLILGLGGSLASSVLHLGVGLPSALIVATQPLVATLCTLVLAPRIGPRALVPGGYGAVMLGVLAECASFASGSAALVIAGALVTGVGYGAVFSATLRLLLPDVRPHERGGFFAAFYIVGYLAYGASALCAGLLSDLIGLGAAGVVYAVATVAVAALALCAWLVPGRCAPHRRPPAEQPVPAPR</sequence>
<feature type="transmembrane region" description="Helical" evidence="7">
    <location>
        <begin position="161"/>
        <end position="180"/>
    </location>
</feature>
<dbReference type="EMBL" id="JAEDAJ010000003">
    <property type="protein sequence ID" value="MBK0331452.1"/>
    <property type="molecule type" value="Genomic_DNA"/>
</dbReference>
<dbReference type="Pfam" id="PF07690">
    <property type="entry name" value="MFS_1"/>
    <property type="match status" value="1"/>
</dbReference>
<evidence type="ECO:0000259" key="9">
    <source>
        <dbReference type="PROSITE" id="PS50850"/>
    </source>
</evidence>
<keyword evidence="2" id="KW-0813">Transport</keyword>
<evidence type="ECO:0000256" key="6">
    <source>
        <dbReference type="ARBA" id="ARBA00023136"/>
    </source>
</evidence>
<feature type="transmembrane region" description="Helical" evidence="7">
    <location>
        <begin position="40"/>
        <end position="60"/>
    </location>
</feature>
<dbReference type="InterPro" id="IPR011701">
    <property type="entry name" value="MFS"/>
</dbReference>
<comment type="caution">
    <text evidence="10">The sequence shown here is derived from an EMBL/GenBank/DDBJ whole genome shotgun (WGS) entry which is preliminary data.</text>
</comment>
<evidence type="ECO:0000256" key="3">
    <source>
        <dbReference type="ARBA" id="ARBA00022475"/>
    </source>
</evidence>
<keyword evidence="3" id="KW-1003">Cell membrane</keyword>
<proteinExistence type="predicted"/>
<dbReference type="InterPro" id="IPR050171">
    <property type="entry name" value="MFS_Transporters"/>
</dbReference>
<feature type="transmembrane region" description="Helical" evidence="7">
    <location>
        <begin position="134"/>
        <end position="155"/>
    </location>
</feature>
<feature type="signal peptide" evidence="8">
    <location>
        <begin position="1"/>
        <end position="19"/>
    </location>
</feature>
<dbReference type="PANTHER" id="PTHR23517">
    <property type="entry name" value="RESISTANCE PROTEIN MDTM, PUTATIVE-RELATED-RELATED"/>
    <property type="match status" value="1"/>
</dbReference>
<dbReference type="Gene3D" id="1.20.1250.20">
    <property type="entry name" value="MFS general substrate transporter like domains"/>
    <property type="match status" value="2"/>
</dbReference>
<comment type="subcellular location">
    <subcellularLocation>
        <location evidence="1">Cell membrane</location>
        <topology evidence="1">Multi-pass membrane protein</topology>
    </subcellularLocation>
</comment>
<evidence type="ECO:0000313" key="10">
    <source>
        <dbReference type="EMBL" id="MBK0331452.1"/>
    </source>
</evidence>
<organism evidence="10 11">
    <name type="scientific">Brachybacterium halotolerans</name>
    <dbReference type="NCBI Taxonomy" id="2795215"/>
    <lineage>
        <taxon>Bacteria</taxon>
        <taxon>Bacillati</taxon>
        <taxon>Actinomycetota</taxon>
        <taxon>Actinomycetes</taxon>
        <taxon>Micrococcales</taxon>
        <taxon>Dermabacteraceae</taxon>
        <taxon>Brachybacterium</taxon>
    </lineage>
</organism>
<dbReference type="SUPFAM" id="SSF103473">
    <property type="entry name" value="MFS general substrate transporter"/>
    <property type="match status" value="1"/>
</dbReference>
<reference evidence="10 11" key="1">
    <citation type="submission" date="2020-12" db="EMBL/GenBank/DDBJ databases">
        <title>Brachybacterium sp. MASK1Z-5, whole genome shotgun sequence.</title>
        <authorList>
            <person name="Tuo L."/>
        </authorList>
    </citation>
    <scope>NUCLEOTIDE SEQUENCE [LARGE SCALE GENOMIC DNA]</scope>
    <source>
        <strain evidence="10 11">MASK1Z-5</strain>
    </source>
</reference>
<feature type="chain" id="PRO_5047446679" evidence="8">
    <location>
        <begin position="20"/>
        <end position="406"/>
    </location>
</feature>
<evidence type="ECO:0000256" key="7">
    <source>
        <dbReference type="SAM" id="Phobius"/>
    </source>
</evidence>
<evidence type="ECO:0000256" key="1">
    <source>
        <dbReference type="ARBA" id="ARBA00004651"/>
    </source>
</evidence>
<keyword evidence="4 7" id="KW-0812">Transmembrane</keyword>
<feature type="transmembrane region" description="Helical" evidence="7">
    <location>
        <begin position="334"/>
        <end position="356"/>
    </location>
</feature>
<feature type="transmembrane region" description="Helical" evidence="7">
    <location>
        <begin position="362"/>
        <end position="386"/>
    </location>
</feature>
<evidence type="ECO:0000256" key="5">
    <source>
        <dbReference type="ARBA" id="ARBA00022989"/>
    </source>
</evidence>
<keyword evidence="5 7" id="KW-1133">Transmembrane helix</keyword>
<dbReference type="InterPro" id="IPR020846">
    <property type="entry name" value="MFS_dom"/>
</dbReference>
<feature type="transmembrane region" description="Helical" evidence="7">
    <location>
        <begin position="272"/>
        <end position="293"/>
    </location>
</feature>
<evidence type="ECO:0000256" key="4">
    <source>
        <dbReference type="ARBA" id="ARBA00022692"/>
    </source>
</evidence>
<feature type="transmembrane region" description="Helical" evidence="7">
    <location>
        <begin position="209"/>
        <end position="230"/>
    </location>
</feature>
<gene>
    <name evidence="10" type="ORF">I8D64_08560</name>
</gene>
<feature type="transmembrane region" description="Helical" evidence="7">
    <location>
        <begin position="102"/>
        <end position="122"/>
    </location>
</feature>
<dbReference type="InterPro" id="IPR036259">
    <property type="entry name" value="MFS_trans_sf"/>
</dbReference>
<keyword evidence="8" id="KW-0732">Signal</keyword>
<protein>
    <submittedName>
        <fullName evidence="10">MFS transporter</fullName>
    </submittedName>
</protein>
<name>A0ABS1BBA8_9MICO</name>
<feature type="transmembrane region" description="Helical" evidence="7">
    <location>
        <begin position="242"/>
        <end position="265"/>
    </location>
</feature>
<evidence type="ECO:0000313" key="11">
    <source>
        <dbReference type="Proteomes" id="UP000612352"/>
    </source>
</evidence>
<accession>A0ABS1BBA8</accession>
<keyword evidence="6 7" id="KW-0472">Membrane</keyword>
<evidence type="ECO:0000256" key="8">
    <source>
        <dbReference type="SAM" id="SignalP"/>
    </source>
</evidence>